<reference evidence="15 16" key="1">
    <citation type="journal article" date="2017" name="Int. J. Syst. Evol. Microbiol.">
        <title>Marinicauda algicola sp. nov., isolated from a marine red alga Rhodosorus marinus.</title>
        <authorList>
            <person name="Jeong S.E."/>
            <person name="Jeon S.H."/>
            <person name="Chun B.H."/>
            <person name="Kim D.W."/>
            <person name="Jeon C.O."/>
        </authorList>
    </citation>
    <scope>NUCLEOTIDE SEQUENCE [LARGE SCALE GENOMIC DNA]</scope>
    <source>
        <strain evidence="15 16">JCM 31718</strain>
    </source>
</reference>
<dbReference type="SUPFAM" id="SSF56645">
    <property type="entry name" value="Acyl-CoA dehydrogenase NM domain-like"/>
    <property type="match status" value="1"/>
</dbReference>
<feature type="domain" description="Acyl-CoA dehydrogenase/oxidase N-terminal" evidence="13">
    <location>
        <begin position="77"/>
        <end position="156"/>
    </location>
</feature>
<name>A0A4S2GZA1_9PROT</name>
<dbReference type="AlphaFoldDB" id="A0A4S2GZA1"/>
<dbReference type="PANTHER" id="PTHR42803">
    <property type="entry name" value="ACYL-COA DEHYDROGENASE"/>
    <property type="match status" value="1"/>
</dbReference>
<keyword evidence="3 10" id="KW-0285">Flavoprotein</keyword>
<feature type="domain" description="Acetyl-CoA dehydrogenase-like C-terminal" evidence="14">
    <location>
        <begin position="464"/>
        <end position="585"/>
    </location>
</feature>
<dbReference type="Pfam" id="PF00441">
    <property type="entry name" value="Acyl-CoA_dh_1"/>
    <property type="match status" value="1"/>
</dbReference>
<evidence type="ECO:0000259" key="12">
    <source>
        <dbReference type="Pfam" id="PF02770"/>
    </source>
</evidence>
<sequence length="595" mass="63875">MHYRAPVRDIRFALEEIAAMDGLKATGAFPELSGELTQQVLDEAGKLANDVLAPLNRTGDVQGCRLEDGAVTTPEGFPRAYTKYVEGGWQGLQFSTEHGGMGLPKAMGCALMEMLQSANMSFGLGPMLTFGAIEALIAHGSRQLRELYLPRVMTGEWSATMNLTEPQAGSDVGALTTRAEPNGDGSWAISGQKIYITWGEHDCADNIVHLVLARTPGSPAGTKGISLFLVPKFIPDEEGEPGERNGVRAIGLEHKMGIHGSPTCTMEYDRAKGWLVGEETKGMACMFTMMNSARLNVGVQGVAIAERAYQQALEFAKERKQGRAPMTPGEPPHAIIEHPDVRRMLAIMKAKTEAARAICFHAAVEADYAVHHEDAEERAWSKRREDLLIPIAKAWSTDVGVEVASLGVQVHGGMGYVEETGAAQHYRDARIAPIYEGTNGIQAIDLVGRKLPMQGGKPVAELIEDFQETIEDLATSSNPDLNALADTFGPAVEAMDAATGWMLKAKAEDRLAGATAYLKLAGDVTGGWLLCLGALAAQRRLKHGEGDQEHARGRIALTRVYADSVLRAVPGLLGQVRLGADALFDPAAIAMLESA</sequence>
<evidence type="ECO:0000256" key="8">
    <source>
        <dbReference type="ARBA" id="ARBA00066694"/>
    </source>
</evidence>
<keyword evidence="16" id="KW-1185">Reference proteome</keyword>
<proteinExistence type="inferred from homology"/>
<dbReference type="Gene3D" id="1.10.540.10">
    <property type="entry name" value="Acyl-CoA dehydrogenase/oxidase, N-terminal domain"/>
    <property type="match status" value="1"/>
</dbReference>
<dbReference type="Pfam" id="PF12806">
    <property type="entry name" value="Acyl-CoA_dh_C"/>
    <property type="match status" value="1"/>
</dbReference>
<evidence type="ECO:0000256" key="4">
    <source>
        <dbReference type="ARBA" id="ARBA00022827"/>
    </source>
</evidence>
<evidence type="ECO:0000313" key="15">
    <source>
        <dbReference type="EMBL" id="TGY88476.1"/>
    </source>
</evidence>
<comment type="cofactor">
    <cofactor evidence="1 10">
        <name>FAD</name>
        <dbReference type="ChEBI" id="CHEBI:57692"/>
    </cofactor>
</comment>
<dbReference type="GO" id="GO:0016627">
    <property type="term" value="F:oxidoreductase activity, acting on the CH-CH group of donors"/>
    <property type="evidence" value="ECO:0007669"/>
    <property type="project" value="InterPro"/>
</dbReference>
<comment type="similarity">
    <text evidence="2 10">Belongs to the acyl-CoA dehydrogenase family.</text>
</comment>
<dbReference type="RefSeq" id="WP_135996322.1">
    <property type="nucleotide sequence ID" value="NZ_CP071057.1"/>
</dbReference>
<evidence type="ECO:0000256" key="3">
    <source>
        <dbReference type="ARBA" id="ARBA00022630"/>
    </source>
</evidence>
<accession>A0A4S2GZA1</accession>
<dbReference type="Pfam" id="PF02771">
    <property type="entry name" value="Acyl-CoA_dh_N"/>
    <property type="match status" value="1"/>
</dbReference>
<dbReference type="InterPro" id="IPR009075">
    <property type="entry name" value="AcylCo_DH/oxidase_C"/>
</dbReference>
<keyword evidence="5 10" id="KW-0560">Oxidoreductase</keyword>
<dbReference type="EMBL" id="SRXW01000003">
    <property type="protein sequence ID" value="TGY88476.1"/>
    <property type="molecule type" value="Genomic_DNA"/>
</dbReference>
<evidence type="ECO:0000256" key="7">
    <source>
        <dbReference type="ARBA" id="ARBA00058683"/>
    </source>
</evidence>
<protein>
    <recommendedName>
        <fullName evidence="9">3-methylmercaptopropionyl-CoA dehydrogenase</fullName>
        <ecNumber evidence="8">1.3.99.41</ecNumber>
    </recommendedName>
</protein>
<dbReference type="GO" id="GO:0050660">
    <property type="term" value="F:flavin adenine dinucleotide binding"/>
    <property type="evidence" value="ECO:0007669"/>
    <property type="project" value="InterPro"/>
</dbReference>
<dbReference type="InterPro" id="IPR052166">
    <property type="entry name" value="Diverse_Acyl-CoA_DH"/>
</dbReference>
<evidence type="ECO:0000256" key="1">
    <source>
        <dbReference type="ARBA" id="ARBA00001974"/>
    </source>
</evidence>
<dbReference type="OrthoDB" id="9807883at2"/>
<evidence type="ECO:0000256" key="10">
    <source>
        <dbReference type="RuleBase" id="RU362125"/>
    </source>
</evidence>
<evidence type="ECO:0000256" key="2">
    <source>
        <dbReference type="ARBA" id="ARBA00009347"/>
    </source>
</evidence>
<evidence type="ECO:0000259" key="11">
    <source>
        <dbReference type="Pfam" id="PF00441"/>
    </source>
</evidence>
<dbReference type="InterPro" id="IPR037069">
    <property type="entry name" value="AcylCoA_DH/ox_N_sf"/>
</dbReference>
<feature type="domain" description="Acyl-CoA oxidase/dehydrogenase middle" evidence="12">
    <location>
        <begin position="161"/>
        <end position="270"/>
    </location>
</feature>
<dbReference type="Gene3D" id="1.20.140.10">
    <property type="entry name" value="Butyryl-CoA Dehydrogenase, subunit A, domain 3"/>
    <property type="match status" value="1"/>
</dbReference>
<evidence type="ECO:0000256" key="5">
    <source>
        <dbReference type="ARBA" id="ARBA00023002"/>
    </source>
</evidence>
<evidence type="ECO:0000313" key="16">
    <source>
        <dbReference type="Proteomes" id="UP000308054"/>
    </source>
</evidence>
<comment type="catalytic activity">
    <reaction evidence="6">
        <text>3-(methylsulfanyl)propanoyl-CoA + oxidized [electron-transfer flavoprotein] + H(+) = 3-(methylsulfanyl)acryloyl-CoA + reduced [electron-transfer flavoprotein]</text>
        <dbReference type="Rhea" id="RHEA:52612"/>
        <dbReference type="Rhea" id="RHEA-COMP:10685"/>
        <dbReference type="Rhea" id="RHEA-COMP:10686"/>
        <dbReference type="ChEBI" id="CHEBI:15378"/>
        <dbReference type="ChEBI" id="CHEBI:57692"/>
        <dbReference type="ChEBI" id="CHEBI:58307"/>
        <dbReference type="ChEBI" id="CHEBI:82815"/>
        <dbReference type="ChEBI" id="CHEBI:84994"/>
        <dbReference type="EC" id="1.3.99.41"/>
    </reaction>
    <physiologicalReaction direction="left-to-right" evidence="6">
        <dbReference type="Rhea" id="RHEA:52613"/>
    </physiologicalReaction>
</comment>
<comment type="function">
    <text evidence="7">Involved in the assimilation of dimethylsulphoniopropionate (DMSP), an important compound in the fixation of carbon in marine phytoplankton, by mediating the conversion of 3-(methylthio)propanoyl-CoA (MMPA-CoA) to 3-(methylthio)acryloyl-CoA (MTA-CoA).</text>
</comment>
<dbReference type="InterPro" id="IPR025878">
    <property type="entry name" value="Acyl-CoA_dh-like_C_dom"/>
</dbReference>
<dbReference type="EC" id="1.3.99.41" evidence="8"/>
<comment type="caution">
    <text evidence="15">The sequence shown here is derived from an EMBL/GenBank/DDBJ whole genome shotgun (WGS) entry which is preliminary data.</text>
</comment>
<feature type="domain" description="Acyl-CoA dehydrogenase/oxidase C-terminal" evidence="11">
    <location>
        <begin position="281"/>
        <end position="445"/>
    </location>
</feature>
<dbReference type="InterPro" id="IPR046373">
    <property type="entry name" value="Acyl-CoA_Oxase/DH_mid-dom_sf"/>
</dbReference>
<evidence type="ECO:0000259" key="13">
    <source>
        <dbReference type="Pfam" id="PF02771"/>
    </source>
</evidence>
<dbReference type="Pfam" id="PF02770">
    <property type="entry name" value="Acyl-CoA_dh_M"/>
    <property type="match status" value="1"/>
</dbReference>
<keyword evidence="4 10" id="KW-0274">FAD</keyword>
<dbReference type="Proteomes" id="UP000308054">
    <property type="component" value="Unassembled WGS sequence"/>
</dbReference>
<dbReference type="InterPro" id="IPR013786">
    <property type="entry name" value="AcylCoA_DH/ox_N"/>
</dbReference>
<dbReference type="InterPro" id="IPR009100">
    <property type="entry name" value="AcylCoA_DH/oxidase_NM_dom_sf"/>
</dbReference>
<evidence type="ECO:0000256" key="6">
    <source>
        <dbReference type="ARBA" id="ARBA00051388"/>
    </source>
</evidence>
<evidence type="ECO:0000259" key="14">
    <source>
        <dbReference type="Pfam" id="PF12806"/>
    </source>
</evidence>
<dbReference type="InterPro" id="IPR036250">
    <property type="entry name" value="AcylCo_DH-like_C"/>
</dbReference>
<dbReference type="Gene3D" id="2.40.110.10">
    <property type="entry name" value="Butyryl-CoA Dehydrogenase, subunit A, domain 2"/>
    <property type="match status" value="1"/>
</dbReference>
<evidence type="ECO:0000256" key="9">
    <source>
        <dbReference type="ARBA" id="ARBA00069043"/>
    </source>
</evidence>
<dbReference type="InterPro" id="IPR006091">
    <property type="entry name" value="Acyl-CoA_Oxase/DH_mid-dom"/>
</dbReference>
<dbReference type="FunFam" id="2.40.110.10:FF:000031">
    <property type="entry name" value="Acyl-CoA dehydrogenase, putative"/>
    <property type="match status" value="1"/>
</dbReference>
<dbReference type="SUPFAM" id="SSF47203">
    <property type="entry name" value="Acyl-CoA dehydrogenase C-terminal domain-like"/>
    <property type="match status" value="1"/>
</dbReference>
<gene>
    <name evidence="15" type="ORF">E5163_11715</name>
</gene>
<organism evidence="15 16">
    <name type="scientific">Marinicauda algicola</name>
    <dbReference type="NCBI Taxonomy" id="2029849"/>
    <lineage>
        <taxon>Bacteria</taxon>
        <taxon>Pseudomonadati</taxon>
        <taxon>Pseudomonadota</taxon>
        <taxon>Alphaproteobacteria</taxon>
        <taxon>Maricaulales</taxon>
        <taxon>Maricaulaceae</taxon>
        <taxon>Marinicauda</taxon>
    </lineage>
</organism>
<dbReference type="PANTHER" id="PTHR42803:SF1">
    <property type="entry name" value="BROAD-SPECIFICITY LINEAR ACYL-COA DEHYDROGENASE FADE5"/>
    <property type="match status" value="1"/>
</dbReference>